<dbReference type="AlphaFoldDB" id="A0A067CXU9"/>
<sequence>MMLFPPQPRPVALGRGLRRGRDEDSYSAPCHHKRMKLAESLQHMQVQAPEPVWFDHVSSPENDDVDMDVDMDVESDQLQLVPYDAQAASYPTLELTTPAKAFQTTCTQQPFPLLDEQPPAGTSTAIVLYRPPRHNAEWKTEPESDASESEDDDVADCSYDMMDIDDDL</sequence>
<accession>A0A067CXU9</accession>
<dbReference type="VEuPathDB" id="FungiDB:SPRG_03963"/>
<reference evidence="2 3" key="1">
    <citation type="journal article" date="2013" name="PLoS Genet.">
        <title>Distinctive expansion of potential virulence genes in the genome of the oomycete fish pathogen Saprolegnia parasitica.</title>
        <authorList>
            <person name="Jiang R.H."/>
            <person name="de Bruijn I."/>
            <person name="Haas B.J."/>
            <person name="Belmonte R."/>
            <person name="Lobach L."/>
            <person name="Christie J."/>
            <person name="van den Ackerveken G."/>
            <person name="Bottin A."/>
            <person name="Bulone V."/>
            <person name="Diaz-Moreno S.M."/>
            <person name="Dumas B."/>
            <person name="Fan L."/>
            <person name="Gaulin E."/>
            <person name="Govers F."/>
            <person name="Grenville-Briggs L.J."/>
            <person name="Horner N.R."/>
            <person name="Levin J.Z."/>
            <person name="Mammella M."/>
            <person name="Meijer H.J."/>
            <person name="Morris P."/>
            <person name="Nusbaum C."/>
            <person name="Oome S."/>
            <person name="Phillips A.J."/>
            <person name="van Rooyen D."/>
            <person name="Rzeszutek E."/>
            <person name="Saraiva M."/>
            <person name="Secombes C.J."/>
            <person name="Seidl M.F."/>
            <person name="Snel B."/>
            <person name="Stassen J.H."/>
            <person name="Sykes S."/>
            <person name="Tripathy S."/>
            <person name="van den Berg H."/>
            <person name="Vega-Arreguin J.C."/>
            <person name="Wawra S."/>
            <person name="Young S.K."/>
            <person name="Zeng Q."/>
            <person name="Dieguez-Uribeondo J."/>
            <person name="Russ C."/>
            <person name="Tyler B.M."/>
            <person name="van West P."/>
        </authorList>
    </citation>
    <scope>NUCLEOTIDE SEQUENCE [LARGE SCALE GENOMIC DNA]</scope>
    <source>
        <strain evidence="2 3">CBS 223.65</strain>
    </source>
</reference>
<dbReference type="KEGG" id="spar:SPRG_03963"/>
<feature type="region of interest" description="Disordered" evidence="1">
    <location>
        <begin position="1"/>
        <end position="29"/>
    </location>
</feature>
<dbReference type="GeneID" id="24126438"/>
<proteinExistence type="predicted"/>
<gene>
    <name evidence="2" type="ORF">SPRG_03963</name>
</gene>
<protein>
    <submittedName>
        <fullName evidence="2">Uncharacterized protein</fullName>
    </submittedName>
</protein>
<name>A0A067CXU9_SAPPC</name>
<dbReference type="OMA" id="YSAPCHH"/>
<evidence type="ECO:0000313" key="2">
    <source>
        <dbReference type="EMBL" id="KDO31346.1"/>
    </source>
</evidence>
<dbReference type="Proteomes" id="UP000030745">
    <property type="component" value="Unassembled WGS sequence"/>
</dbReference>
<dbReference type="EMBL" id="KK583198">
    <property type="protein sequence ID" value="KDO31346.1"/>
    <property type="molecule type" value="Genomic_DNA"/>
</dbReference>
<dbReference type="RefSeq" id="XP_012197945.1">
    <property type="nucleotide sequence ID" value="XM_012342555.1"/>
</dbReference>
<feature type="region of interest" description="Disordered" evidence="1">
    <location>
        <begin position="133"/>
        <end position="168"/>
    </location>
</feature>
<keyword evidence="3" id="KW-1185">Reference proteome</keyword>
<organism evidence="2 3">
    <name type="scientific">Saprolegnia parasitica (strain CBS 223.65)</name>
    <dbReference type="NCBI Taxonomy" id="695850"/>
    <lineage>
        <taxon>Eukaryota</taxon>
        <taxon>Sar</taxon>
        <taxon>Stramenopiles</taxon>
        <taxon>Oomycota</taxon>
        <taxon>Saprolegniomycetes</taxon>
        <taxon>Saprolegniales</taxon>
        <taxon>Saprolegniaceae</taxon>
        <taxon>Saprolegnia</taxon>
    </lineage>
</organism>
<evidence type="ECO:0000256" key="1">
    <source>
        <dbReference type="SAM" id="MobiDB-lite"/>
    </source>
</evidence>
<evidence type="ECO:0000313" key="3">
    <source>
        <dbReference type="Proteomes" id="UP000030745"/>
    </source>
</evidence>
<feature type="compositionally biased region" description="Acidic residues" evidence="1">
    <location>
        <begin position="143"/>
        <end position="155"/>
    </location>
</feature>
<dbReference type="OrthoDB" id="76462at2759"/>